<dbReference type="Proteomes" id="UP001556098">
    <property type="component" value="Unassembled WGS sequence"/>
</dbReference>
<gene>
    <name evidence="2" type="ORF">AB2B41_12170</name>
</gene>
<dbReference type="RefSeq" id="WP_367878068.1">
    <property type="nucleotide sequence ID" value="NZ_JBFNXX010000008.1"/>
</dbReference>
<evidence type="ECO:0000313" key="3">
    <source>
        <dbReference type="Proteomes" id="UP001556098"/>
    </source>
</evidence>
<organism evidence="2 3">
    <name type="scientific">Sulfitobacter sediminis</name>
    <dbReference type="NCBI Taxonomy" id="3234186"/>
    <lineage>
        <taxon>Bacteria</taxon>
        <taxon>Pseudomonadati</taxon>
        <taxon>Pseudomonadota</taxon>
        <taxon>Alphaproteobacteria</taxon>
        <taxon>Rhodobacterales</taxon>
        <taxon>Roseobacteraceae</taxon>
        <taxon>Sulfitobacter</taxon>
    </lineage>
</organism>
<feature type="transmembrane region" description="Helical" evidence="1">
    <location>
        <begin position="197"/>
        <end position="217"/>
    </location>
</feature>
<reference evidence="2 3" key="1">
    <citation type="submission" date="2024-07" db="EMBL/GenBank/DDBJ databases">
        <title>Marimonas sp.nov., isolated from tidal-flat sediment.</title>
        <authorList>
            <person name="Jayan J.N."/>
            <person name="Lee S.S."/>
        </authorList>
    </citation>
    <scope>NUCLEOTIDE SEQUENCE [LARGE SCALE GENOMIC DNA]</scope>
    <source>
        <strain evidence="2 3">MJW-29</strain>
    </source>
</reference>
<keyword evidence="1" id="KW-0812">Transmembrane</keyword>
<feature type="transmembrane region" description="Helical" evidence="1">
    <location>
        <begin position="332"/>
        <end position="351"/>
    </location>
</feature>
<keyword evidence="1" id="KW-1133">Transmembrane helix</keyword>
<comment type="caution">
    <text evidence="2">The sequence shown here is derived from an EMBL/GenBank/DDBJ whole genome shotgun (WGS) entry which is preliminary data.</text>
</comment>
<feature type="transmembrane region" description="Helical" evidence="1">
    <location>
        <begin position="420"/>
        <end position="438"/>
    </location>
</feature>
<feature type="transmembrane region" description="Helical" evidence="1">
    <location>
        <begin position="40"/>
        <end position="59"/>
    </location>
</feature>
<dbReference type="EMBL" id="JBFNXX010000008">
    <property type="protein sequence ID" value="MEW9920363.1"/>
    <property type="molecule type" value="Genomic_DNA"/>
</dbReference>
<keyword evidence="1" id="KW-0472">Membrane</keyword>
<feature type="transmembrane region" description="Helical" evidence="1">
    <location>
        <begin position="253"/>
        <end position="283"/>
    </location>
</feature>
<feature type="transmembrane region" description="Helical" evidence="1">
    <location>
        <begin position="170"/>
        <end position="190"/>
    </location>
</feature>
<evidence type="ECO:0000256" key="1">
    <source>
        <dbReference type="SAM" id="Phobius"/>
    </source>
</evidence>
<name>A0ABV3RN24_9RHOB</name>
<proteinExistence type="predicted"/>
<feature type="transmembrane region" description="Helical" evidence="1">
    <location>
        <begin position="223"/>
        <end position="241"/>
    </location>
</feature>
<feature type="transmembrane region" description="Helical" evidence="1">
    <location>
        <begin position="289"/>
        <end position="311"/>
    </location>
</feature>
<feature type="transmembrane region" description="Helical" evidence="1">
    <location>
        <begin position="71"/>
        <end position="88"/>
    </location>
</feature>
<evidence type="ECO:0008006" key="4">
    <source>
        <dbReference type="Google" id="ProtNLM"/>
    </source>
</evidence>
<protein>
    <recommendedName>
        <fullName evidence="4">Glycosyltransferase RgtA/B/C/D-like domain-containing protein</fullName>
    </recommendedName>
</protein>
<feature type="transmembrane region" description="Helical" evidence="1">
    <location>
        <begin position="387"/>
        <end position="408"/>
    </location>
</feature>
<feature type="transmembrane region" description="Helical" evidence="1">
    <location>
        <begin position="12"/>
        <end position="34"/>
    </location>
</feature>
<accession>A0ABV3RN24</accession>
<keyword evidence="3" id="KW-1185">Reference proteome</keyword>
<feature type="transmembrane region" description="Helical" evidence="1">
    <location>
        <begin position="357"/>
        <end position="375"/>
    </location>
</feature>
<evidence type="ECO:0000313" key="2">
    <source>
        <dbReference type="EMBL" id="MEW9920363.1"/>
    </source>
</evidence>
<sequence length="611" mass="68476">MLDKLTSTQTSCFFAVVFFFSIQISYAVLVFQQFRILDVLFISSIFLLLLTSLTILMIISQPKVSVSKEKGNHIAPAIFLTLLLVLLANSTSDQFLKYYPTFPMLQADIGRGWHQDSAYHVSIIQSILRTGFPSISQHEDPLIIYHVLSHYIDATMLGLTSLEPWDSYGLLFHLKETLVLSLLLVFFAVAAENLKPLLLFSLVILFLPAVIGSWHLIGSQGEWFATVLTIAISPVIFGIISDRIPISPINLGLLLIAIPLIAMAKVSAGFCVALILSISLILIKPKSASIYFVIFSWALFFVTYSSFFAVAETRSQSTLWLVKYILAGADGFSKTAFSLIMISFLISYLSGRRKNQIVFASGILSLLILIIVFLIHDKLLRPDLNAFLRGFNLFFLLLVIQSVCSLFLDKVSIPDTKEIGTKFIAFICVFLLAGALILPRVNLWNPNLNFVARLALLHPNEAVLPANLGYKETSILSVNRFSEHSVFDFHSDQPFSHLRRSVREVLAFNNLTESDVLLFIPREVYTGEFRRLFDPDSKLSFSYGLVTSAIIGIPLLHGIEAIRGRYGLSDYEPSAEWTSLEEFFRDDVCRFGKSVLVVTVIDPAKIDFYPC</sequence>